<organism evidence="4 5">
    <name type="scientific">Paludibacterium purpuratum</name>
    <dbReference type="NCBI Taxonomy" id="1144873"/>
    <lineage>
        <taxon>Bacteria</taxon>
        <taxon>Pseudomonadati</taxon>
        <taxon>Pseudomonadota</taxon>
        <taxon>Betaproteobacteria</taxon>
        <taxon>Neisseriales</taxon>
        <taxon>Chromobacteriaceae</taxon>
        <taxon>Paludibacterium</taxon>
    </lineage>
</organism>
<name>A0A4R7BA75_9NEIS</name>
<dbReference type="Gene3D" id="3.60.110.10">
    <property type="entry name" value="Carbon-nitrogen hydrolase"/>
    <property type="match status" value="1"/>
</dbReference>
<keyword evidence="5" id="KW-1185">Reference proteome</keyword>
<dbReference type="PANTHER" id="PTHR43674:SF2">
    <property type="entry name" value="BETA-UREIDOPROPIONASE"/>
    <property type="match status" value="1"/>
</dbReference>
<dbReference type="SUPFAM" id="SSF56317">
    <property type="entry name" value="Carbon-nitrogen hydrolase"/>
    <property type="match status" value="1"/>
</dbReference>
<dbReference type="InterPro" id="IPR003010">
    <property type="entry name" value="C-N_Hydrolase"/>
</dbReference>
<dbReference type="AlphaFoldDB" id="A0A4R7BA75"/>
<comment type="similarity">
    <text evidence="2">Belongs to the carbon-nitrogen hydrolase superfamily.</text>
</comment>
<gene>
    <name evidence="4" type="ORF">DFP86_104255</name>
</gene>
<protein>
    <submittedName>
        <fullName evidence="4">N-carbamoylputrescine amidase</fullName>
    </submittedName>
</protein>
<sequence>MRTITVAATQMACTPDSSTNLANAEAMVRQAASQGAQIILLQELFETLYFCIDQEARYNNLAQPLQGHSWLPRFQALARELDVVLPVSFFERAGQTQFNSVAVIDADGSLLGVYRKMHIPDGPGYTEKYYFSPGDTGFPVWQTRYARIGLGICWDQWFPEAARSFALGGAEILLYPSAIGTEPHDNSLQSADHWQMVQRGHAAANLIPIVASNRIGMEHGKYWANTFHGRSFIAGPEGELVAEASADQQEILTASFDLAALAAKRRAWGVFRDRRPEYYGALTSLDGKDPVTGKIGSR</sequence>
<dbReference type="CDD" id="cd07573">
    <property type="entry name" value="CPA"/>
    <property type="match status" value="1"/>
</dbReference>
<dbReference type="GO" id="GO:0050126">
    <property type="term" value="F:N-carbamoylputrescine amidase activity"/>
    <property type="evidence" value="ECO:0007669"/>
    <property type="project" value="InterPro"/>
</dbReference>
<feature type="domain" description="CN hydrolase" evidence="3">
    <location>
        <begin position="4"/>
        <end position="258"/>
    </location>
</feature>
<evidence type="ECO:0000259" key="3">
    <source>
        <dbReference type="PROSITE" id="PS50263"/>
    </source>
</evidence>
<dbReference type="PROSITE" id="PS50263">
    <property type="entry name" value="CN_HYDROLASE"/>
    <property type="match status" value="1"/>
</dbReference>
<dbReference type="NCBIfam" id="TIGR03381">
    <property type="entry name" value="agmatine_aguB"/>
    <property type="match status" value="1"/>
</dbReference>
<keyword evidence="1" id="KW-0378">Hydrolase</keyword>
<comment type="caution">
    <text evidence="4">The sequence shown here is derived from an EMBL/GenBank/DDBJ whole genome shotgun (WGS) entry which is preliminary data.</text>
</comment>
<evidence type="ECO:0000313" key="5">
    <source>
        <dbReference type="Proteomes" id="UP000295611"/>
    </source>
</evidence>
<dbReference type="InterPro" id="IPR036526">
    <property type="entry name" value="C-N_Hydrolase_sf"/>
</dbReference>
<dbReference type="RefSeq" id="WP_133679407.1">
    <property type="nucleotide sequence ID" value="NZ_SNZP01000004.1"/>
</dbReference>
<dbReference type="Pfam" id="PF00795">
    <property type="entry name" value="CN_hydrolase"/>
    <property type="match status" value="1"/>
</dbReference>
<evidence type="ECO:0000256" key="2">
    <source>
        <dbReference type="ARBA" id="ARBA00034122"/>
    </source>
</evidence>
<dbReference type="OrthoDB" id="9803803at2"/>
<accession>A0A4R7BA75</accession>
<dbReference type="GO" id="GO:0033388">
    <property type="term" value="P:putrescine biosynthetic process from arginine"/>
    <property type="evidence" value="ECO:0007669"/>
    <property type="project" value="TreeGrafter"/>
</dbReference>
<reference evidence="4 5" key="1">
    <citation type="submission" date="2019-03" db="EMBL/GenBank/DDBJ databases">
        <title>Genomic Encyclopedia of Type Strains, Phase III (KMG-III): the genomes of soil and plant-associated and newly described type strains.</title>
        <authorList>
            <person name="Whitman W."/>
        </authorList>
    </citation>
    <scope>NUCLEOTIDE SEQUENCE [LARGE SCALE GENOMIC DNA]</scope>
    <source>
        <strain evidence="4 5">CECT 8976</strain>
    </source>
</reference>
<evidence type="ECO:0000313" key="4">
    <source>
        <dbReference type="EMBL" id="TDR80755.1"/>
    </source>
</evidence>
<dbReference type="Proteomes" id="UP000295611">
    <property type="component" value="Unassembled WGS sequence"/>
</dbReference>
<proteinExistence type="inferred from homology"/>
<dbReference type="PANTHER" id="PTHR43674">
    <property type="entry name" value="NITRILASE C965.09-RELATED"/>
    <property type="match status" value="1"/>
</dbReference>
<dbReference type="InterPro" id="IPR017755">
    <property type="entry name" value="N-carbamoylputrescine_amidase"/>
</dbReference>
<dbReference type="EMBL" id="SNZP01000004">
    <property type="protein sequence ID" value="TDR80755.1"/>
    <property type="molecule type" value="Genomic_DNA"/>
</dbReference>
<evidence type="ECO:0000256" key="1">
    <source>
        <dbReference type="ARBA" id="ARBA00022801"/>
    </source>
</evidence>
<dbReference type="InterPro" id="IPR050345">
    <property type="entry name" value="Aliph_Amidase/BUP"/>
</dbReference>